<proteinExistence type="predicted"/>
<evidence type="ECO:0000313" key="1">
    <source>
        <dbReference type="EMBL" id="AVJ51786.1"/>
    </source>
</evidence>
<dbReference type="Proteomes" id="UP000241629">
    <property type="component" value="Segment"/>
</dbReference>
<organism evidence="1 2">
    <name type="scientific">Pantoea phage vB_PagS_Vid5</name>
    <dbReference type="NCBI Taxonomy" id="2099652"/>
    <lineage>
        <taxon>Viruses</taxon>
        <taxon>Duplodnaviria</taxon>
        <taxon>Heunggongvirae</taxon>
        <taxon>Uroviricota</taxon>
        <taxon>Caudoviricetes</taxon>
        <taxon>Vidquintavirus</taxon>
        <taxon>Vidquintavirus Vid5</taxon>
    </lineage>
</organism>
<name>A0A2P1CKL9_9CAUD</name>
<accession>A0A2P1CKL9</accession>
<sequence>MTQVDVLVNGCLEQRPFSHMEEFTSLRLFVAMPQYNANREKPYYSPLKKMVVISPVSKTPLWGNTKNAKRP</sequence>
<evidence type="ECO:0000313" key="2">
    <source>
        <dbReference type="Proteomes" id="UP000241629"/>
    </source>
</evidence>
<protein>
    <submittedName>
        <fullName evidence="1">Uncharacterized protein</fullName>
    </submittedName>
</protein>
<dbReference type="EMBL" id="MG948468">
    <property type="protein sequence ID" value="AVJ51786.1"/>
    <property type="molecule type" value="Genomic_DNA"/>
</dbReference>
<reference evidence="1 2" key="1">
    <citation type="submission" date="2018-02" db="EMBL/GenBank/DDBJ databases">
        <title>Complete genome sequence of Pantoea phage vB_PagS_Vid5.</title>
        <authorList>
            <person name="Truncaite L."/>
            <person name="Simoliunas E."/>
            <person name="Meskys R."/>
        </authorList>
    </citation>
    <scope>NUCLEOTIDE SEQUENCE [LARGE SCALE GENOMIC DNA]</scope>
</reference>
<gene>
    <name evidence="1" type="ORF">Vid5_gp31</name>
</gene>
<keyword evidence="2" id="KW-1185">Reference proteome</keyword>